<evidence type="ECO:0000313" key="3">
    <source>
        <dbReference type="Proteomes" id="UP000708148"/>
    </source>
</evidence>
<proteinExistence type="predicted"/>
<sequence>MITSAAPRLAAPPTPRPDAPAPRRGAAARATRRAQTPSEDPPGRGDPPADGSRRDVLGGALAFGVGRLSLARQSRAADPPARVEEPAQAPGAAYGAVVNAQLGYQFAYPLETISRKALPLVYSREPVHYSAAVPLSTDARQRIVCELVDLIDGVFISVSVGPPAGELVDYDPEEWSPEAVAHSVLADRSTARKPTGERISLSTLQTVSSEVHDGQMYCYYEHISRGSPTVRNASRETFRHSLAVTAWRPGAGGDPYLYTLNLTAPEGLWRDLAPLYQGSVESFRLTAVTKDYVPPDKIPLLPF</sequence>
<dbReference type="OrthoDB" id="1903117at2759"/>
<evidence type="ECO:0000313" key="2">
    <source>
        <dbReference type="EMBL" id="CAD7696638.1"/>
    </source>
</evidence>
<organism evidence="2 3">
    <name type="scientific">Ostreobium quekettii</name>
    <dbReference type="NCBI Taxonomy" id="121088"/>
    <lineage>
        <taxon>Eukaryota</taxon>
        <taxon>Viridiplantae</taxon>
        <taxon>Chlorophyta</taxon>
        <taxon>core chlorophytes</taxon>
        <taxon>Ulvophyceae</taxon>
        <taxon>TCBD clade</taxon>
        <taxon>Bryopsidales</taxon>
        <taxon>Ostreobineae</taxon>
        <taxon>Ostreobiaceae</taxon>
        <taxon>Ostreobium</taxon>
    </lineage>
</organism>
<dbReference type="EMBL" id="CAJHUC010000517">
    <property type="protein sequence ID" value="CAD7696638.1"/>
    <property type="molecule type" value="Genomic_DNA"/>
</dbReference>
<dbReference type="SUPFAM" id="SSF55724">
    <property type="entry name" value="Mog1p/PsbP-like"/>
    <property type="match status" value="1"/>
</dbReference>
<gene>
    <name evidence="2" type="ORF">OSTQU699_LOCUS1999</name>
</gene>
<dbReference type="PANTHER" id="PTHR31407:SF7">
    <property type="entry name" value="PSBP DOMAIN-CONTAINING PROTEIN 5, CHLOROPLASTIC"/>
    <property type="match status" value="1"/>
</dbReference>
<comment type="caution">
    <text evidence="2">The sequence shown here is derived from an EMBL/GenBank/DDBJ whole genome shotgun (WGS) entry which is preliminary data.</text>
</comment>
<reference evidence="2" key="1">
    <citation type="submission" date="2020-12" db="EMBL/GenBank/DDBJ databases">
        <authorList>
            <person name="Iha C."/>
        </authorList>
    </citation>
    <scope>NUCLEOTIDE SEQUENCE</scope>
</reference>
<feature type="region of interest" description="Disordered" evidence="1">
    <location>
        <begin position="1"/>
        <end position="56"/>
    </location>
</feature>
<dbReference type="AlphaFoldDB" id="A0A8S1IS56"/>
<protein>
    <submittedName>
        <fullName evidence="2">Uncharacterized protein</fullName>
    </submittedName>
</protein>
<name>A0A8S1IS56_9CHLO</name>
<dbReference type="InterPro" id="IPR016123">
    <property type="entry name" value="Mog1/PsbP_a/b/a-sand"/>
</dbReference>
<dbReference type="Gene3D" id="3.40.1000.10">
    <property type="entry name" value="Mog1/PsbP, alpha/beta/alpha sandwich"/>
    <property type="match status" value="1"/>
</dbReference>
<accession>A0A8S1IS56</accession>
<dbReference type="PANTHER" id="PTHR31407">
    <property type="match status" value="1"/>
</dbReference>
<keyword evidence="3" id="KW-1185">Reference proteome</keyword>
<evidence type="ECO:0000256" key="1">
    <source>
        <dbReference type="SAM" id="MobiDB-lite"/>
    </source>
</evidence>
<dbReference type="Proteomes" id="UP000708148">
    <property type="component" value="Unassembled WGS sequence"/>
</dbReference>
<feature type="compositionally biased region" description="Pro residues" evidence="1">
    <location>
        <begin position="10"/>
        <end position="20"/>
    </location>
</feature>